<protein>
    <submittedName>
        <fullName evidence="1">Uncharacterized protein</fullName>
    </submittedName>
</protein>
<comment type="caution">
    <text evidence="1">The sequence shown here is derived from an EMBL/GenBank/DDBJ whole genome shotgun (WGS) entry which is preliminary data.</text>
</comment>
<dbReference type="RefSeq" id="WP_151001820.1">
    <property type="nucleotide sequence ID" value="NZ_BPQY01000741.1"/>
</dbReference>
<name>A0A6L3SUC3_9HYPH</name>
<evidence type="ECO:0000313" key="2">
    <source>
        <dbReference type="Proteomes" id="UP000474159"/>
    </source>
</evidence>
<gene>
    <name evidence="1" type="ORF">F6X53_19265</name>
</gene>
<evidence type="ECO:0000313" key="1">
    <source>
        <dbReference type="EMBL" id="KAB1077238.1"/>
    </source>
</evidence>
<dbReference type="EMBL" id="VZZK01000022">
    <property type="protein sequence ID" value="KAB1077238.1"/>
    <property type="molecule type" value="Genomic_DNA"/>
</dbReference>
<organism evidence="1 2">
    <name type="scientific">Methylobacterium soli</name>
    <dbReference type="NCBI Taxonomy" id="553447"/>
    <lineage>
        <taxon>Bacteria</taxon>
        <taxon>Pseudomonadati</taxon>
        <taxon>Pseudomonadota</taxon>
        <taxon>Alphaproteobacteria</taxon>
        <taxon>Hyphomicrobiales</taxon>
        <taxon>Methylobacteriaceae</taxon>
        <taxon>Methylobacterium</taxon>
    </lineage>
</organism>
<sequence length="147" mass="16592">MAEVDERARRIADAVLSAKPVKAEAKREMATVEKWLQPLTELMVSAQGELSSRRSEAMISGPQARSGKMMHEEDYILRNNAGEYQHLSFRYLADDKILPLLVIHGMDTAADDSLTHRKNKDGYIEGHVDEMILSTVEGYLTRFLARS</sequence>
<proteinExistence type="predicted"/>
<keyword evidence="2" id="KW-1185">Reference proteome</keyword>
<dbReference type="Proteomes" id="UP000474159">
    <property type="component" value="Unassembled WGS sequence"/>
</dbReference>
<accession>A0A6L3SUC3</accession>
<reference evidence="1 2" key="1">
    <citation type="submission" date="2019-09" db="EMBL/GenBank/DDBJ databases">
        <title>YIM 48816 draft genome.</title>
        <authorList>
            <person name="Jiang L."/>
        </authorList>
    </citation>
    <scope>NUCLEOTIDE SEQUENCE [LARGE SCALE GENOMIC DNA]</scope>
    <source>
        <strain evidence="1 2">YIM 48816</strain>
    </source>
</reference>
<dbReference type="AlphaFoldDB" id="A0A6L3SUC3"/>